<dbReference type="GO" id="GO:0140358">
    <property type="term" value="F:P-type transmembrane transporter activity"/>
    <property type="evidence" value="ECO:0007669"/>
    <property type="project" value="InterPro"/>
</dbReference>
<feature type="transmembrane region" description="Helical" evidence="10">
    <location>
        <begin position="701"/>
        <end position="720"/>
    </location>
</feature>
<dbReference type="PRINTS" id="PR00119">
    <property type="entry name" value="CATATPASE"/>
</dbReference>
<keyword evidence="2 10" id="KW-0812">Transmembrane</keyword>
<dbReference type="InterPro" id="IPR059000">
    <property type="entry name" value="ATPase_P-type_domA"/>
</dbReference>
<dbReference type="GO" id="GO:0019829">
    <property type="term" value="F:ATPase-coupled monoatomic cation transmembrane transporter activity"/>
    <property type="evidence" value="ECO:0007669"/>
    <property type="project" value="TreeGrafter"/>
</dbReference>
<dbReference type="InterPro" id="IPR006544">
    <property type="entry name" value="P-type_TPase_V"/>
</dbReference>
<dbReference type="Pfam" id="PF00702">
    <property type="entry name" value="Hydrolase"/>
    <property type="match status" value="1"/>
</dbReference>
<evidence type="ECO:0000256" key="10">
    <source>
        <dbReference type="SAM" id="Phobius"/>
    </source>
</evidence>
<dbReference type="SFLD" id="SFLDF00027">
    <property type="entry name" value="p-type_atpase"/>
    <property type="match status" value="1"/>
</dbReference>
<keyword evidence="7" id="KW-1278">Translocase</keyword>
<feature type="transmembrane region" description="Helical" evidence="10">
    <location>
        <begin position="258"/>
        <end position="280"/>
    </location>
</feature>
<keyword evidence="4" id="KW-0547">Nucleotide-binding</keyword>
<name>A0A1V0SAM6_9VIRU</name>
<keyword evidence="3" id="KW-0479">Metal-binding</keyword>
<feature type="transmembrane region" description="Helical" evidence="10">
    <location>
        <begin position="234"/>
        <end position="252"/>
    </location>
</feature>
<comment type="subcellular location">
    <subcellularLocation>
        <location evidence="1">Membrane</location>
        <topology evidence="1">Multi-pass membrane protein</topology>
    </subcellularLocation>
</comment>
<keyword evidence="8 10" id="KW-1133">Transmembrane helix</keyword>
<feature type="transmembrane region" description="Helical" evidence="10">
    <location>
        <begin position="732"/>
        <end position="754"/>
    </location>
</feature>
<evidence type="ECO:0000256" key="5">
    <source>
        <dbReference type="ARBA" id="ARBA00022840"/>
    </source>
</evidence>
<evidence type="ECO:0000256" key="2">
    <source>
        <dbReference type="ARBA" id="ARBA00022692"/>
    </source>
</evidence>
<reference evidence="12" key="1">
    <citation type="journal article" date="2017" name="Science">
        <title>Giant viruses with an expanded complement of translation system components.</title>
        <authorList>
            <person name="Schulz F."/>
            <person name="Yutin N."/>
            <person name="Ivanova N.N."/>
            <person name="Ortega D.R."/>
            <person name="Lee T.K."/>
            <person name="Vierheilig J."/>
            <person name="Daims H."/>
            <person name="Horn M."/>
            <person name="Wagner M."/>
            <person name="Jensen G.J."/>
            <person name="Kyrpides N.C."/>
            <person name="Koonin E.V."/>
            <person name="Woyke T."/>
        </authorList>
    </citation>
    <scope>NUCLEOTIDE SEQUENCE</scope>
    <source>
        <strain evidence="12">CTV1</strain>
    </source>
</reference>
<evidence type="ECO:0000256" key="9">
    <source>
        <dbReference type="ARBA" id="ARBA00023136"/>
    </source>
</evidence>
<feature type="domain" description="P-type ATPase A" evidence="11">
    <location>
        <begin position="86"/>
        <end position="211"/>
    </location>
</feature>
<accession>A0A1V0SAM6</accession>
<evidence type="ECO:0000259" key="11">
    <source>
        <dbReference type="Pfam" id="PF00122"/>
    </source>
</evidence>
<gene>
    <name evidence="12" type="ORF">Catovirus_1_774</name>
</gene>
<dbReference type="GO" id="GO:0016020">
    <property type="term" value="C:membrane"/>
    <property type="evidence" value="ECO:0007669"/>
    <property type="project" value="UniProtKB-SubCell"/>
</dbReference>
<dbReference type="InterPro" id="IPR036412">
    <property type="entry name" value="HAD-like_sf"/>
</dbReference>
<dbReference type="InterPro" id="IPR018303">
    <property type="entry name" value="ATPase_P-typ_P_site"/>
</dbReference>
<dbReference type="InterPro" id="IPR008250">
    <property type="entry name" value="ATPase_P-typ_transduc_dom_A_sf"/>
</dbReference>
<dbReference type="InterPro" id="IPR023214">
    <property type="entry name" value="HAD_sf"/>
</dbReference>
<proteinExistence type="predicted"/>
<evidence type="ECO:0000256" key="4">
    <source>
        <dbReference type="ARBA" id="ARBA00022741"/>
    </source>
</evidence>
<evidence type="ECO:0000256" key="6">
    <source>
        <dbReference type="ARBA" id="ARBA00022842"/>
    </source>
</evidence>
<dbReference type="SUPFAM" id="SSF56784">
    <property type="entry name" value="HAD-like"/>
    <property type="match status" value="1"/>
</dbReference>
<dbReference type="GO" id="GO:0005524">
    <property type="term" value="F:ATP binding"/>
    <property type="evidence" value="ECO:0007669"/>
    <property type="project" value="UniProtKB-KW"/>
</dbReference>
<keyword evidence="9 10" id="KW-0472">Membrane</keyword>
<dbReference type="GO" id="GO:0046872">
    <property type="term" value="F:metal ion binding"/>
    <property type="evidence" value="ECO:0007669"/>
    <property type="project" value="UniProtKB-KW"/>
</dbReference>
<feature type="transmembrane region" description="Helical" evidence="10">
    <location>
        <begin position="775"/>
        <end position="804"/>
    </location>
</feature>
<dbReference type="SFLD" id="SFLDG00002">
    <property type="entry name" value="C1.7:_P-type_atpase_like"/>
    <property type="match status" value="1"/>
</dbReference>
<dbReference type="EMBL" id="KY684083">
    <property type="protein sequence ID" value="ARF08724.1"/>
    <property type="molecule type" value="Genomic_DNA"/>
</dbReference>
<keyword evidence="6" id="KW-0460">Magnesium</keyword>
<evidence type="ECO:0000256" key="3">
    <source>
        <dbReference type="ARBA" id="ARBA00022723"/>
    </source>
</evidence>
<sequence length="809" mass="94430">MEGDNSIYLTRFKFSGLILYVCHIIYGYINYFFDFINIFCLLISFFQIYDYRDFRSFIPLSIFSTLYSVYYTYTVSKLIREQNSINSEMFMRKPINQIKRGDILELSYQDKIPADILILTDDFHVSTNELELSGENIVLNKKALFEDYDNNQLLKSNICINQKKNNGFIEYDNKKYKYDENNIVFRGTKMLDGKLKGLVVEIGNDCMIYNIDNRVLKDKTWLYKKVNNITFNNLYYLLIISAFIAGALKYVYPQRKFIFLVKTTVLLLNTVVPLSLQSFYNACTWILSRKIQTENNVTINSHGINCFENNPKYVVTDKTGTITKNQLKLIQVINISNKNNIIEKNDITNSSNINNFFDIMSCTLINTHSTTKQLLKNDEMEYLLLEWCCKNNKIKIMNNNYNEINKNLSFYKYKFNNKEEKINKIIYKGFDYKLGIKYCITEKDDIYTLNIQGTPEMINLYTNKNLINEGEKLLDEVSNNSYRRIICYAKKNITSDTYLDIKNNCNINEYLKDFEYANIYVFEDQVMDDLANHFDKLMKNGKHITILTGDRHSSSVEVGKILGMCDDMVLIDKKEDMNNIDKTVSLSVNGKIFNELIREEKFKNIILNTNKIIVYRATPEIKEKYIQYLKFADEKNQVMMIGDGSNDISAIMRADVGVAVKGESNQIQNISDVVIDSWCKIPELLKNFSYKKEIIEHNVKWVLTKHIMTATILMTMLLISNYKEIRDPTNPFHMLILNCLLFVCMSMFSFNNNLRIINNPINEKDYKTHIHKGIIVGMIIGTIVFTIFSVNIGIIIAIIAKFIYLSLIL</sequence>
<evidence type="ECO:0000256" key="1">
    <source>
        <dbReference type="ARBA" id="ARBA00004141"/>
    </source>
</evidence>
<dbReference type="PANTHER" id="PTHR45630">
    <property type="entry name" value="CATION-TRANSPORTING ATPASE-RELATED"/>
    <property type="match status" value="1"/>
</dbReference>
<feature type="transmembrane region" description="Helical" evidence="10">
    <location>
        <begin position="35"/>
        <end position="51"/>
    </location>
</feature>
<evidence type="ECO:0000256" key="7">
    <source>
        <dbReference type="ARBA" id="ARBA00022967"/>
    </source>
</evidence>
<evidence type="ECO:0000313" key="12">
    <source>
        <dbReference type="EMBL" id="ARF08724.1"/>
    </source>
</evidence>
<evidence type="ECO:0000256" key="8">
    <source>
        <dbReference type="ARBA" id="ARBA00022989"/>
    </source>
</evidence>
<dbReference type="SFLD" id="SFLDS00003">
    <property type="entry name" value="Haloacid_Dehalogenase"/>
    <property type="match status" value="1"/>
</dbReference>
<protein>
    <submittedName>
        <fullName evidence="12">Soluble P-type ATPase</fullName>
    </submittedName>
</protein>
<dbReference type="SUPFAM" id="SSF81653">
    <property type="entry name" value="Calcium ATPase, transduction domain A"/>
    <property type="match status" value="1"/>
</dbReference>
<dbReference type="PROSITE" id="PS00154">
    <property type="entry name" value="ATPASE_E1_E2"/>
    <property type="match status" value="1"/>
</dbReference>
<dbReference type="Gene3D" id="3.40.50.1000">
    <property type="entry name" value="HAD superfamily/HAD-like"/>
    <property type="match status" value="1"/>
</dbReference>
<dbReference type="Pfam" id="PF00122">
    <property type="entry name" value="E1-E2_ATPase"/>
    <property type="match status" value="1"/>
</dbReference>
<dbReference type="Gene3D" id="2.70.150.10">
    <property type="entry name" value="Calcium-transporting ATPase, cytoplasmic transduction domain A"/>
    <property type="match status" value="1"/>
</dbReference>
<dbReference type="SUPFAM" id="SSF81665">
    <property type="entry name" value="Calcium ATPase, transmembrane domain M"/>
    <property type="match status" value="1"/>
</dbReference>
<organism evidence="12">
    <name type="scientific">Catovirus CTV1</name>
    <dbReference type="NCBI Taxonomy" id="1977631"/>
    <lineage>
        <taxon>Viruses</taxon>
        <taxon>Varidnaviria</taxon>
        <taxon>Bamfordvirae</taxon>
        <taxon>Nucleocytoviricota</taxon>
        <taxon>Megaviricetes</taxon>
        <taxon>Imitervirales</taxon>
        <taxon>Mimiviridae</taxon>
        <taxon>Klosneuvirinae</taxon>
        <taxon>Catovirus</taxon>
    </lineage>
</organism>
<keyword evidence="5" id="KW-0067">ATP-binding</keyword>
<dbReference type="InterPro" id="IPR023298">
    <property type="entry name" value="ATPase_P-typ_TM_dom_sf"/>
</dbReference>
<dbReference type="InterPro" id="IPR044492">
    <property type="entry name" value="P_typ_ATPase_HD_dom"/>
</dbReference>